<reference evidence="3 4" key="1">
    <citation type="submission" date="2018-07" db="EMBL/GenBank/DDBJ databases">
        <title>Genomic Encyclopedia of Type Strains, Phase III (KMG-III): the genomes of soil and plant-associated and newly described type strains.</title>
        <authorList>
            <person name="Whitman W."/>
        </authorList>
    </citation>
    <scope>NUCLEOTIDE SEQUENCE [LARGE SCALE GENOMIC DNA]</scope>
    <source>
        <strain evidence="3 4">CECT 8236</strain>
    </source>
</reference>
<name>A0A3D9IMV4_9BACL</name>
<keyword evidence="4" id="KW-1185">Reference proteome</keyword>
<evidence type="ECO:0000259" key="2">
    <source>
        <dbReference type="Pfam" id="PF07811"/>
    </source>
</evidence>
<evidence type="ECO:0000313" key="3">
    <source>
        <dbReference type="EMBL" id="RED63017.1"/>
    </source>
</evidence>
<dbReference type="Proteomes" id="UP000256869">
    <property type="component" value="Unassembled WGS sequence"/>
</dbReference>
<dbReference type="AlphaFoldDB" id="A0A3D9IMV4"/>
<protein>
    <submittedName>
        <fullName evidence="3">TadE-like protein</fullName>
    </submittedName>
</protein>
<feature type="transmembrane region" description="Helical" evidence="1">
    <location>
        <begin position="21"/>
        <end position="42"/>
    </location>
</feature>
<dbReference type="OrthoDB" id="2388573at2"/>
<sequence length="256" mass="28629">MKFRRNEKGSITLEAAMVLPLFLAFVLCLITVIRMTILQMALQNATSEMTKLVATHIYPVSLAYDTYQNSAFGKAIQEAYQLATSSEARTDKAGELIDGKIDQLITDPITNGLKTSIEEQGIDPIISTMITDFVRDNILSIATNELKERVKDEALSPAQGANESLEEFTKRIQEEAKTHMTRSFNNAVRPFVMSFVDSTLIDKNNLEITQLTLPNLGGDQQNFGVEVEYTYKLIVPFISYDLKLSSTSLERVWSGI</sequence>
<gene>
    <name evidence="3" type="ORF">DFP95_10410</name>
</gene>
<keyword evidence="1" id="KW-0472">Membrane</keyword>
<evidence type="ECO:0000256" key="1">
    <source>
        <dbReference type="SAM" id="Phobius"/>
    </source>
</evidence>
<feature type="domain" description="TadE-like" evidence="2">
    <location>
        <begin position="9"/>
        <end position="48"/>
    </location>
</feature>
<evidence type="ECO:0000313" key="4">
    <source>
        <dbReference type="Proteomes" id="UP000256869"/>
    </source>
</evidence>
<organism evidence="3 4">
    <name type="scientific">Cohnella lupini</name>
    <dbReference type="NCBI Taxonomy" id="1294267"/>
    <lineage>
        <taxon>Bacteria</taxon>
        <taxon>Bacillati</taxon>
        <taxon>Bacillota</taxon>
        <taxon>Bacilli</taxon>
        <taxon>Bacillales</taxon>
        <taxon>Paenibacillaceae</taxon>
        <taxon>Cohnella</taxon>
    </lineage>
</organism>
<accession>A0A3D9IMV4</accession>
<dbReference type="InterPro" id="IPR012495">
    <property type="entry name" value="TadE-like_dom"/>
</dbReference>
<dbReference type="Pfam" id="PF07811">
    <property type="entry name" value="TadE"/>
    <property type="match status" value="1"/>
</dbReference>
<keyword evidence="1" id="KW-0812">Transmembrane</keyword>
<comment type="caution">
    <text evidence="3">The sequence shown here is derived from an EMBL/GenBank/DDBJ whole genome shotgun (WGS) entry which is preliminary data.</text>
</comment>
<dbReference type="EMBL" id="QRDY01000004">
    <property type="protein sequence ID" value="RED63017.1"/>
    <property type="molecule type" value="Genomic_DNA"/>
</dbReference>
<dbReference type="RefSeq" id="WP_115992320.1">
    <property type="nucleotide sequence ID" value="NZ_QRDY01000004.1"/>
</dbReference>
<keyword evidence="1" id="KW-1133">Transmembrane helix</keyword>
<proteinExistence type="predicted"/>